<keyword evidence="10" id="KW-0732">Signal</keyword>
<dbReference type="RefSeq" id="WP_305008007.1">
    <property type="nucleotide sequence ID" value="NZ_JAUQSY010000012.1"/>
</dbReference>
<gene>
    <name evidence="13" type="ORF">Q5H93_17955</name>
</gene>
<evidence type="ECO:0000256" key="8">
    <source>
        <dbReference type="PROSITE-ProRule" id="PRU01360"/>
    </source>
</evidence>
<proteinExistence type="inferred from homology"/>
<dbReference type="InterPro" id="IPR008969">
    <property type="entry name" value="CarboxyPept-like_regulatory"/>
</dbReference>
<keyword evidence="4 8" id="KW-0812">Transmembrane</keyword>
<evidence type="ECO:0000256" key="6">
    <source>
        <dbReference type="ARBA" id="ARBA00023136"/>
    </source>
</evidence>
<feature type="domain" description="TonB-dependent receptor plug" evidence="12">
    <location>
        <begin position="117"/>
        <end position="241"/>
    </location>
</feature>
<reference evidence="13" key="1">
    <citation type="submission" date="2023-07" db="EMBL/GenBank/DDBJ databases">
        <authorList>
            <person name="Kim M.K."/>
        </authorList>
    </citation>
    <scope>NUCLEOTIDE SEQUENCE</scope>
    <source>
        <strain evidence="13">ASUV-10-1</strain>
    </source>
</reference>
<evidence type="ECO:0000256" key="10">
    <source>
        <dbReference type="SAM" id="SignalP"/>
    </source>
</evidence>
<comment type="caution">
    <text evidence="13">The sequence shown here is derived from an EMBL/GenBank/DDBJ whole genome shotgun (WGS) entry which is preliminary data.</text>
</comment>
<keyword evidence="5 9" id="KW-0798">TonB box</keyword>
<evidence type="ECO:0000256" key="9">
    <source>
        <dbReference type="RuleBase" id="RU003357"/>
    </source>
</evidence>
<evidence type="ECO:0000259" key="12">
    <source>
        <dbReference type="Pfam" id="PF07715"/>
    </source>
</evidence>
<keyword evidence="2 8" id="KW-0813">Transport</keyword>
<feature type="signal peptide" evidence="10">
    <location>
        <begin position="1"/>
        <end position="21"/>
    </location>
</feature>
<protein>
    <submittedName>
        <fullName evidence="13">SusC/RagA family TonB-linked outer membrane protein</fullName>
    </submittedName>
</protein>
<dbReference type="Proteomes" id="UP001176429">
    <property type="component" value="Unassembled WGS sequence"/>
</dbReference>
<dbReference type="Gene3D" id="2.40.170.20">
    <property type="entry name" value="TonB-dependent receptor, beta-barrel domain"/>
    <property type="match status" value="1"/>
</dbReference>
<keyword evidence="6 8" id="KW-0472">Membrane</keyword>
<dbReference type="PROSITE" id="PS52016">
    <property type="entry name" value="TONB_DEPENDENT_REC_3"/>
    <property type="match status" value="1"/>
</dbReference>
<dbReference type="SUPFAM" id="SSF56935">
    <property type="entry name" value="Porins"/>
    <property type="match status" value="1"/>
</dbReference>
<evidence type="ECO:0000256" key="1">
    <source>
        <dbReference type="ARBA" id="ARBA00004571"/>
    </source>
</evidence>
<dbReference type="SUPFAM" id="SSF49464">
    <property type="entry name" value="Carboxypeptidase regulatory domain-like"/>
    <property type="match status" value="1"/>
</dbReference>
<dbReference type="InterPro" id="IPR023996">
    <property type="entry name" value="TonB-dep_OMP_SusC/RagA"/>
</dbReference>
<name>A0ABT9BED8_9BACT</name>
<dbReference type="Pfam" id="PF07715">
    <property type="entry name" value="Plug"/>
    <property type="match status" value="1"/>
</dbReference>
<evidence type="ECO:0000313" key="14">
    <source>
        <dbReference type="Proteomes" id="UP001176429"/>
    </source>
</evidence>
<dbReference type="InterPro" id="IPR037066">
    <property type="entry name" value="Plug_dom_sf"/>
</dbReference>
<dbReference type="Gene3D" id="2.60.40.1120">
    <property type="entry name" value="Carboxypeptidase-like, regulatory domain"/>
    <property type="match status" value="1"/>
</dbReference>
<evidence type="ECO:0000313" key="13">
    <source>
        <dbReference type="EMBL" id="MDO7876635.1"/>
    </source>
</evidence>
<dbReference type="NCBIfam" id="TIGR04056">
    <property type="entry name" value="OMP_RagA_SusC"/>
    <property type="match status" value="1"/>
</dbReference>
<dbReference type="EMBL" id="JAUQSY010000012">
    <property type="protein sequence ID" value="MDO7876635.1"/>
    <property type="molecule type" value="Genomic_DNA"/>
</dbReference>
<keyword evidence="7 8" id="KW-0998">Cell outer membrane</keyword>
<evidence type="ECO:0000256" key="7">
    <source>
        <dbReference type="ARBA" id="ARBA00023237"/>
    </source>
</evidence>
<dbReference type="InterPro" id="IPR000531">
    <property type="entry name" value="Beta-barrel_TonB"/>
</dbReference>
<dbReference type="InterPro" id="IPR023997">
    <property type="entry name" value="TonB-dep_OMP_SusC/RagA_CS"/>
</dbReference>
<dbReference type="Gene3D" id="2.170.130.10">
    <property type="entry name" value="TonB-dependent receptor, plug domain"/>
    <property type="match status" value="1"/>
</dbReference>
<comment type="similarity">
    <text evidence="8 9">Belongs to the TonB-dependent receptor family.</text>
</comment>
<accession>A0ABT9BED8</accession>
<dbReference type="Pfam" id="PF13715">
    <property type="entry name" value="CarbopepD_reg_2"/>
    <property type="match status" value="1"/>
</dbReference>
<dbReference type="InterPro" id="IPR036942">
    <property type="entry name" value="Beta-barrel_TonB_sf"/>
</dbReference>
<evidence type="ECO:0000256" key="5">
    <source>
        <dbReference type="ARBA" id="ARBA00023077"/>
    </source>
</evidence>
<organism evidence="13 14">
    <name type="scientific">Hymenobacter aranciens</name>
    <dbReference type="NCBI Taxonomy" id="3063996"/>
    <lineage>
        <taxon>Bacteria</taxon>
        <taxon>Pseudomonadati</taxon>
        <taxon>Bacteroidota</taxon>
        <taxon>Cytophagia</taxon>
        <taxon>Cytophagales</taxon>
        <taxon>Hymenobacteraceae</taxon>
        <taxon>Hymenobacter</taxon>
    </lineage>
</organism>
<evidence type="ECO:0000256" key="3">
    <source>
        <dbReference type="ARBA" id="ARBA00022452"/>
    </source>
</evidence>
<keyword evidence="3 8" id="KW-1134">Transmembrane beta strand</keyword>
<sequence length="1093" mass="117926">MKRPLLLSLLLMLALVGRVWAQNRTVSGRVIDKSTNEGLPGVSVIVKGTTNGTATNADGQYSLAVPADAATLQFKYLGYVTVERPIGGSNTIDAGLDVDTKQLNEVVVTALGVPREKRALGYATSEIKSDQVVQKSEPDVLRAISGKVPGVAITSSSGIPGSSSRITIRGNSSLLGNNQPLFVVDGVPYDNSQTDSESSLVRGAGYSSRTADIDPNNIADIQILKGAAAAALYGSRAAGGVVVITTKTGSGQRGAKGVQIGYSTGYAFEKIAALPEYQNSYGNGANFTGPYVANGSWGPRFGSAQAPTVLPHPQAGNVNLGIPITATIPYQAYPNNVKDFFNTGHVFENSVSLTGTGDNATFSTIISRADNRGIIPNSFFTRNNVSAGGSGKFNKFTVSGSVGYTNSAQQGPQLGANNAVGNATAFARTLFLPRNLDLQGLPYIDPVTKQSYFAWLSANNPVDNPIWSTENNTYVSRVDRVTGSASLSYAFKDWLTLSYTGGINTYTDNRRTTVRPGSIGYGGVGNVLEDNIQNTELEQTLLLTFNKNLTEDISLRASIGQNINQRQQSWLAYQGSGIVVFGIDNIENTTDKNTNGYDYFKRRLMGVLGDLTIGYQDWAFVTATARNDWSSTLNKGGVVGQSGRSFFYPSISGSIVVNEALKLDAPWLSLAKARVAYARVGRDAPPYTAGPTRYIINPAFGNPSQKLGNEFPFDNGQTSTAVTGLGLYNSIGNPALTPEFTNELEVGTDLNFFKNRISISASYYDRRSTDQIATVSLPYSTGFGGLTTNFGEVSNKGFEVAFNAIPVDTRGFRWSSTANFTRNKNKVESLTAGLDQLSFGSGFLGGIQSILKPGQDYGVFYGTRAARYTAPDGKTYRLINPTDGRMIEDPNPTIIGNPNPKFLLSFINQFTYKNFTLNTLIDWRQGGDLYSTTIQSYLGRGVTKDTEDRERLVIMDGIIGDPTTRLPVLTDQNNPSSFVQNSTAISLNDYYFGVGSAAVNSVDEVSVYDATTIRLREITLGYDLPKNLLNKTPFGLINISLSARNLYWYSPNIPKYTNFDPETSTFGASNQQGFEYTNAPTTRRYGVNLRVNF</sequence>
<keyword evidence="14" id="KW-1185">Reference proteome</keyword>
<feature type="chain" id="PRO_5047257141" evidence="10">
    <location>
        <begin position="22"/>
        <end position="1093"/>
    </location>
</feature>
<comment type="subcellular location">
    <subcellularLocation>
        <location evidence="1 8">Cell outer membrane</location>
        <topology evidence="1 8">Multi-pass membrane protein</topology>
    </subcellularLocation>
</comment>
<dbReference type="InterPro" id="IPR012910">
    <property type="entry name" value="Plug_dom"/>
</dbReference>
<evidence type="ECO:0000256" key="2">
    <source>
        <dbReference type="ARBA" id="ARBA00022448"/>
    </source>
</evidence>
<evidence type="ECO:0000259" key="11">
    <source>
        <dbReference type="Pfam" id="PF00593"/>
    </source>
</evidence>
<dbReference type="Pfam" id="PF00593">
    <property type="entry name" value="TonB_dep_Rec_b-barrel"/>
    <property type="match status" value="1"/>
</dbReference>
<dbReference type="InterPro" id="IPR039426">
    <property type="entry name" value="TonB-dep_rcpt-like"/>
</dbReference>
<evidence type="ECO:0000256" key="4">
    <source>
        <dbReference type="ARBA" id="ARBA00022692"/>
    </source>
</evidence>
<dbReference type="NCBIfam" id="TIGR04057">
    <property type="entry name" value="SusC_RagA_signa"/>
    <property type="match status" value="1"/>
</dbReference>
<feature type="domain" description="TonB-dependent receptor-like beta-barrel" evidence="11">
    <location>
        <begin position="448"/>
        <end position="840"/>
    </location>
</feature>